<proteinExistence type="predicted"/>
<dbReference type="Proteomes" id="UP000221080">
    <property type="component" value="Chromosome 9"/>
</dbReference>
<sequence length="115" mass="13288">MQMMRDGLKLWSNGSDAHNSDPEEDEDEEEMLFGENDDESEDMMDLSDLPTSLFACSVHDAVFEEDRQRPNDGLLHLHRHLFGPHIESSHEQLLNANSTLGINQTFYLLHWSFVK</sequence>
<feature type="compositionally biased region" description="Acidic residues" evidence="1">
    <location>
        <begin position="22"/>
        <end position="32"/>
    </location>
</feature>
<evidence type="ECO:0000313" key="3">
    <source>
        <dbReference type="RefSeq" id="XP_053538824.1"/>
    </source>
</evidence>
<dbReference type="GeneID" id="128633597"/>
<name>A0A9F7R977_ICTPU</name>
<reference evidence="3" key="2">
    <citation type="submission" date="2025-08" db="UniProtKB">
        <authorList>
            <consortium name="RefSeq"/>
        </authorList>
    </citation>
    <scope>IDENTIFICATION</scope>
    <source>
        <tissue evidence="3">Blood</tissue>
    </source>
</reference>
<evidence type="ECO:0000256" key="1">
    <source>
        <dbReference type="SAM" id="MobiDB-lite"/>
    </source>
</evidence>
<protein>
    <submittedName>
        <fullName evidence="3">Calcipressin-3 isoform X2</fullName>
    </submittedName>
</protein>
<feature type="region of interest" description="Disordered" evidence="1">
    <location>
        <begin position="1"/>
        <end position="32"/>
    </location>
</feature>
<dbReference type="RefSeq" id="XP_053538824.1">
    <property type="nucleotide sequence ID" value="XM_053682849.1"/>
</dbReference>
<accession>A0A9F7R977</accession>
<keyword evidence="2" id="KW-1185">Reference proteome</keyword>
<gene>
    <name evidence="3" type="primary">LOC128633597</name>
</gene>
<evidence type="ECO:0000313" key="2">
    <source>
        <dbReference type="Proteomes" id="UP000221080"/>
    </source>
</evidence>
<reference evidence="2" key="1">
    <citation type="journal article" date="2016" name="Nat. Commun.">
        <title>The channel catfish genome sequence provides insights into the evolution of scale formation in teleosts.</title>
        <authorList>
            <person name="Liu Z."/>
            <person name="Liu S."/>
            <person name="Yao J."/>
            <person name="Bao L."/>
            <person name="Zhang J."/>
            <person name="Li Y."/>
            <person name="Jiang C."/>
            <person name="Sun L."/>
            <person name="Wang R."/>
            <person name="Zhang Y."/>
            <person name="Zhou T."/>
            <person name="Zeng Q."/>
            <person name="Fu Q."/>
            <person name="Gao S."/>
            <person name="Li N."/>
            <person name="Koren S."/>
            <person name="Jiang Y."/>
            <person name="Zimin A."/>
            <person name="Xu P."/>
            <person name="Phillippy A.M."/>
            <person name="Geng X."/>
            <person name="Song L."/>
            <person name="Sun F."/>
            <person name="Li C."/>
            <person name="Wang X."/>
            <person name="Chen A."/>
            <person name="Jin Y."/>
            <person name="Yuan Z."/>
            <person name="Yang Y."/>
            <person name="Tan S."/>
            <person name="Peatman E."/>
            <person name="Lu J."/>
            <person name="Qin Z."/>
            <person name="Dunham R."/>
            <person name="Li Z."/>
            <person name="Sonstegard T."/>
            <person name="Feng J."/>
            <person name="Danzmann R.G."/>
            <person name="Schroeder S."/>
            <person name="Scheffler B."/>
            <person name="Duke M.V."/>
            <person name="Ballard L."/>
            <person name="Kucuktas H."/>
            <person name="Kaltenboeck L."/>
            <person name="Liu H."/>
            <person name="Armbruster J."/>
            <person name="Xie Y."/>
            <person name="Kirby M.L."/>
            <person name="Tian Y."/>
            <person name="Flanagan M.E."/>
            <person name="Mu W."/>
            <person name="Waldbieser G.C."/>
        </authorList>
    </citation>
    <scope>NUCLEOTIDE SEQUENCE [LARGE SCALE GENOMIC DNA]</scope>
    <source>
        <strain evidence="2">SDA103</strain>
    </source>
</reference>
<organism evidence="2 3">
    <name type="scientific">Ictalurus punctatus</name>
    <name type="common">Channel catfish</name>
    <name type="synonym">Silurus punctatus</name>
    <dbReference type="NCBI Taxonomy" id="7998"/>
    <lineage>
        <taxon>Eukaryota</taxon>
        <taxon>Metazoa</taxon>
        <taxon>Chordata</taxon>
        <taxon>Craniata</taxon>
        <taxon>Vertebrata</taxon>
        <taxon>Euteleostomi</taxon>
        <taxon>Actinopterygii</taxon>
        <taxon>Neopterygii</taxon>
        <taxon>Teleostei</taxon>
        <taxon>Ostariophysi</taxon>
        <taxon>Siluriformes</taxon>
        <taxon>Ictaluridae</taxon>
        <taxon>Ictalurus</taxon>
    </lineage>
</organism>
<dbReference type="AlphaFoldDB" id="A0A9F7R977"/>